<feature type="transmembrane region" description="Helical" evidence="8">
    <location>
        <begin position="534"/>
        <end position="555"/>
    </location>
</feature>
<reference evidence="11 12" key="1">
    <citation type="journal article" date="2016" name="PLoS Pathog.">
        <title>Biosynthesis of antibiotic leucinostatins in bio-control fungus Purpureocillium lilacinum and their inhibition on phytophthora revealed by genome mining.</title>
        <authorList>
            <person name="Wang G."/>
            <person name="Liu Z."/>
            <person name="Lin R."/>
            <person name="Li E."/>
            <person name="Mao Z."/>
            <person name="Ling J."/>
            <person name="Yang Y."/>
            <person name="Yin W.B."/>
            <person name="Xie B."/>
        </authorList>
    </citation>
    <scope>NUCLEOTIDE SEQUENCE [LARGE SCALE GENOMIC DNA]</scope>
    <source>
        <strain evidence="11">170</strain>
    </source>
</reference>
<evidence type="ECO:0000256" key="7">
    <source>
        <dbReference type="SAM" id="MobiDB-lite"/>
    </source>
</evidence>
<dbReference type="Pfam" id="PF06011">
    <property type="entry name" value="TRP"/>
    <property type="match status" value="1"/>
</dbReference>
<feature type="transmembrane region" description="Helical" evidence="8">
    <location>
        <begin position="388"/>
        <end position="409"/>
    </location>
</feature>
<feature type="domain" description="ML-like" evidence="10">
    <location>
        <begin position="25"/>
        <end position="165"/>
    </location>
</feature>
<dbReference type="GO" id="GO:0009272">
    <property type="term" value="P:fungal-type cell wall biogenesis"/>
    <property type="evidence" value="ECO:0007669"/>
    <property type="project" value="TreeGrafter"/>
</dbReference>
<evidence type="ECO:0000256" key="1">
    <source>
        <dbReference type="ARBA" id="ARBA00004141"/>
    </source>
</evidence>
<feature type="transmembrane region" description="Helical" evidence="8">
    <location>
        <begin position="334"/>
        <end position="356"/>
    </location>
</feature>
<feature type="chain" id="PRO_5011955409" description="ML-like domain-containing protein" evidence="9">
    <location>
        <begin position="24"/>
        <end position="711"/>
    </location>
</feature>
<evidence type="ECO:0000256" key="2">
    <source>
        <dbReference type="ARBA" id="ARBA00010642"/>
    </source>
</evidence>
<dbReference type="GO" id="GO:0055085">
    <property type="term" value="P:transmembrane transport"/>
    <property type="evidence" value="ECO:0007669"/>
    <property type="project" value="TreeGrafter"/>
</dbReference>
<evidence type="ECO:0000313" key="12">
    <source>
        <dbReference type="Proteomes" id="UP000078397"/>
    </source>
</evidence>
<name>A0A179FHW2_METCM</name>
<evidence type="ECO:0000256" key="3">
    <source>
        <dbReference type="ARBA" id="ARBA00022692"/>
    </source>
</evidence>
<keyword evidence="3 8" id="KW-0812">Transmembrane</keyword>
<feature type="transmembrane region" description="Helical" evidence="8">
    <location>
        <begin position="561"/>
        <end position="594"/>
    </location>
</feature>
<feature type="region of interest" description="Disordered" evidence="7">
    <location>
        <begin position="639"/>
        <end position="711"/>
    </location>
</feature>
<dbReference type="InterPro" id="IPR010308">
    <property type="entry name" value="TRP_C"/>
</dbReference>
<evidence type="ECO:0000313" key="11">
    <source>
        <dbReference type="EMBL" id="OAQ64858.2"/>
    </source>
</evidence>
<dbReference type="SMART" id="SM01320">
    <property type="entry name" value="TRP_N"/>
    <property type="match status" value="1"/>
</dbReference>
<keyword evidence="5 8" id="KW-1133">Transmembrane helix</keyword>
<dbReference type="PANTHER" id="PTHR31145:SF2">
    <property type="entry name" value="FLAVIN CARRIER PROTEIN 2"/>
    <property type="match status" value="1"/>
</dbReference>
<feature type="transmembrane region" description="Helical" evidence="8">
    <location>
        <begin position="503"/>
        <end position="522"/>
    </location>
</feature>
<organism evidence="11 12">
    <name type="scientific">Pochonia chlamydosporia 170</name>
    <dbReference type="NCBI Taxonomy" id="1380566"/>
    <lineage>
        <taxon>Eukaryota</taxon>
        <taxon>Fungi</taxon>
        <taxon>Dikarya</taxon>
        <taxon>Ascomycota</taxon>
        <taxon>Pezizomycotina</taxon>
        <taxon>Sordariomycetes</taxon>
        <taxon>Hypocreomycetidae</taxon>
        <taxon>Hypocreales</taxon>
        <taxon>Clavicipitaceae</taxon>
        <taxon>Pochonia</taxon>
    </lineage>
</organism>
<dbReference type="Proteomes" id="UP000078397">
    <property type="component" value="Unassembled WGS sequence"/>
</dbReference>
<feature type="transmembrane region" description="Helical" evidence="8">
    <location>
        <begin position="475"/>
        <end position="497"/>
    </location>
</feature>
<dbReference type="EMBL" id="LSBJ02000005">
    <property type="protein sequence ID" value="OAQ64858.2"/>
    <property type="molecule type" value="Genomic_DNA"/>
</dbReference>
<dbReference type="InterPro" id="IPR032800">
    <property type="entry name" value="TRP_N"/>
</dbReference>
<gene>
    <name evidence="11" type="ORF">VFPPC_06070</name>
</gene>
<feature type="compositionally biased region" description="Basic and acidic residues" evidence="7">
    <location>
        <begin position="639"/>
        <end position="651"/>
    </location>
</feature>
<dbReference type="InterPro" id="IPR040241">
    <property type="entry name" value="TRP_Flc/Pkd2-like"/>
</dbReference>
<proteinExistence type="inferred from homology"/>
<dbReference type="KEGG" id="pchm:VFPPC_06070"/>
<comment type="subcellular location">
    <subcellularLocation>
        <location evidence="1">Membrane</location>
        <topology evidence="1">Multi-pass membrane protein</topology>
    </subcellularLocation>
</comment>
<comment type="caution">
    <text evidence="11">The sequence shown here is derived from an EMBL/GenBank/DDBJ whole genome shotgun (WGS) entry which is preliminary data.</text>
</comment>
<evidence type="ECO:0000259" key="10">
    <source>
        <dbReference type="SMART" id="SM01320"/>
    </source>
</evidence>
<keyword evidence="4 9" id="KW-0732">Signal</keyword>
<dbReference type="GO" id="GO:0016020">
    <property type="term" value="C:membrane"/>
    <property type="evidence" value="ECO:0007669"/>
    <property type="project" value="UniProtKB-SubCell"/>
</dbReference>
<evidence type="ECO:0000256" key="9">
    <source>
        <dbReference type="SAM" id="SignalP"/>
    </source>
</evidence>
<dbReference type="STRING" id="1380566.A0A179FHW2"/>
<keyword evidence="12" id="KW-1185">Reference proteome</keyword>
<feature type="signal peptide" evidence="9">
    <location>
        <begin position="1"/>
        <end position="23"/>
    </location>
</feature>
<evidence type="ECO:0000256" key="5">
    <source>
        <dbReference type="ARBA" id="ARBA00022989"/>
    </source>
</evidence>
<feature type="transmembrane region" description="Helical" evidence="8">
    <location>
        <begin position="415"/>
        <end position="435"/>
    </location>
</feature>
<evidence type="ECO:0000256" key="8">
    <source>
        <dbReference type="SAM" id="Phobius"/>
    </source>
</evidence>
<dbReference type="AlphaFoldDB" id="A0A179FHW2"/>
<dbReference type="GeneID" id="28849160"/>
<dbReference type="PANTHER" id="PTHR31145">
    <property type="entry name" value="INTEGRAL MEMBRANE PROTEIN (AFU_ORTHOLOGUE AFUA_7G01610)"/>
    <property type="match status" value="1"/>
</dbReference>
<evidence type="ECO:0000256" key="6">
    <source>
        <dbReference type="ARBA" id="ARBA00023136"/>
    </source>
</evidence>
<keyword evidence="6 8" id="KW-0472">Membrane</keyword>
<dbReference type="OrthoDB" id="5212126at2759"/>
<sequence>MRLFKSLATVTAALVALPSLVTAERMLLSTSLNSCQKNSRFEASLFNVVYTPSNNSASIDVVATISVQGKATFSLAVSVYGYQLIQQDLNPCNMAGLEGICPLAPGKQQFTFTVPVPASSVKDVPGIAFTIPDLDASVRVKMNLIDTKEQIACVEARISNGKTVDLKGVKWATAIIAGLALLSSAAVSGLGHLNTAAHVAANSLSLFGYFQAQAIIGLTGVHLPPIVQAWTQNFQWSMGIIHVTFMQNIFTWYQRATGGTPSTLFSTIRSISVQVEKRSVDMAQRGLAMLPDKVSSSTGPLMKRAGNIVNESGSFLVVGIQRVAFRAKIESTNLFLTGFIFFSLFVIFTLIGVVAFKGILELFASKGLMAKDKFLEFRKGWRIILKGIMFRVCLIGFPQVAILCLWELTQIDSPALAVLAVALFLAVIVTLGWGASKVIRIARRSIAMHRNPAYILFSDPQALNKWGFLYIQFRASAYFFVVPVLGYVLIKAMFVAFGQRTGLAQAIGFLILELAALIACSVMRPWMDKSTNSFNIAIYSVNFINAICLLVFSNVFGAPGLVIGVVGVVFFILNAAFSLVLLLMVIISTTITFFRKNPDAKYQYMADDRASFMRSQTHLTTTTELDALAATARGDKGGYKSRLDLEDDGQHLRPHSSGDRSASPASSLNASVPMFPASREQSPFRSASPVPSMESHGAAPPSYRQVNNSRL</sequence>
<dbReference type="RefSeq" id="XP_022284298.1">
    <property type="nucleotide sequence ID" value="XM_022428491.1"/>
</dbReference>
<comment type="similarity">
    <text evidence="2">Belongs to the transient receptor potential (TRP) ion channel family.</text>
</comment>
<evidence type="ECO:0000256" key="4">
    <source>
        <dbReference type="ARBA" id="ARBA00022729"/>
    </source>
</evidence>
<accession>A0A179FHW2</accession>
<protein>
    <recommendedName>
        <fullName evidence="10">ML-like domain-containing protein</fullName>
    </recommendedName>
</protein>
<dbReference type="Pfam" id="PF14558">
    <property type="entry name" value="TRP_N"/>
    <property type="match status" value="1"/>
</dbReference>